<dbReference type="RefSeq" id="WP_041085931.1">
    <property type="nucleotide sequence ID" value="NZ_JXRP01000006.1"/>
</dbReference>
<gene>
    <name evidence="5" type="ORF">KP78_05010</name>
</gene>
<dbReference type="PATRIC" id="fig|889306.3.peg.500"/>
<dbReference type="OrthoDB" id="9778880at2"/>
<protein>
    <submittedName>
        <fullName evidence="5">Dihydrodipicolinate synthase</fullName>
    </submittedName>
</protein>
<dbReference type="AlphaFoldDB" id="A0A0C2W6D0"/>
<feature type="active site" description="Proton donor/acceptor" evidence="3">
    <location>
        <position position="141"/>
    </location>
</feature>
<dbReference type="PANTHER" id="PTHR12128:SF19">
    <property type="entry name" value="5-DEHYDRO-4-DEOXYGLUCARATE DEHYDRATASE 2-RELATED"/>
    <property type="match status" value="1"/>
</dbReference>
<evidence type="ECO:0000313" key="6">
    <source>
        <dbReference type="Proteomes" id="UP000031938"/>
    </source>
</evidence>
<dbReference type="InterPro" id="IPR002220">
    <property type="entry name" value="DapA-like"/>
</dbReference>
<dbReference type="Gene3D" id="3.20.20.70">
    <property type="entry name" value="Aldolase class I"/>
    <property type="match status" value="1"/>
</dbReference>
<evidence type="ECO:0000313" key="5">
    <source>
        <dbReference type="EMBL" id="KIL52131.1"/>
    </source>
</evidence>
<reference evidence="5 6" key="1">
    <citation type="submission" date="2015-01" db="EMBL/GenBank/DDBJ databases">
        <title>Genome sequencing of Jeotgalibacillus soli.</title>
        <authorList>
            <person name="Goh K.M."/>
            <person name="Chan K.-G."/>
            <person name="Yaakop A.S."/>
            <person name="Ee R."/>
            <person name="Gan H.M."/>
            <person name="Chan C.S."/>
        </authorList>
    </citation>
    <scope>NUCLEOTIDE SEQUENCE [LARGE SCALE GENOMIC DNA]</scope>
    <source>
        <strain evidence="5 6">P9</strain>
    </source>
</reference>
<feature type="binding site" evidence="4">
    <location>
        <position position="54"/>
    </location>
    <ligand>
        <name>pyruvate</name>
        <dbReference type="ChEBI" id="CHEBI:15361"/>
    </ligand>
</feature>
<dbReference type="EMBL" id="JXRP01000006">
    <property type="protein sequence ID" value="KIL52131.1"/>
    <property type="molecule type" value="Genomic_DNA"/>
</dbReference>
<evidence type="ECO:0000256" key="3">
    <source>
        <dbReference type="PIRSR" id="PIRSR001365-1"/>
    </source>
</evidence>
<keyword evidence="6" id="KW-1185">Reference proteome</keyword>
<evidence type="ECO:0000256" key="1">
    <source>
        <dbReference type="ARBA" id="ARBA00023239"/>
    </source>
</evidence>
<evidence type="ECO:0000256" key="2">
    <source>
        <dbReference type="PIRNR" id="PIRNR001365"/>
    </source>
</evidence>
<dbReference type="CDD" id="cd00408">
    <property type="entry name" value="DHDPS-like"/>
    <property type="match status" value="1"/>
</dbReference>
<dbReference type="GO" id="GO:0008840">
    <property type="term" value="F:4-hydroxy-tetrahydrodipicolinate synthase activity"/>
    <property type="evidence" value="ECO:0007669"/>
    <property type="project" value="TreeGrafter"/>
</dbReference>
<dbReference type="PANTHER" id="PTHR12128">
    <property type="entry name" value="DIHYDRODIPICOLINATE SYNTHASE"/>
    <property type="match status" value="1"/>
</dbReference>
<dbReference type="Proteomes" id="UP000031938">
    <property type="component" value="Unassembled WGS sequence"/>
</dbReference>
<dbReference type="Pfam" id="PF00701">
    <property type="entry name" value="DHDPS"/>
    <property type="match status" value="1"/>
</dbReference>
<dbReference type="PIRSF" id="PIRSF001365">
    <property type="entry name" value="DHDPS"/>
    <property type="match status" value="1"/>
</dbReference>
<dbReference type="SUPFAM" id="SSF51569">
    <property type="entry name" value="Aldolase"/>
    <property type="match status" value="1"/>
</dbReference>
<dbReference type="InterPro" id="IPR013785">
    <property type="entry name" value="Aldolase_TIM"/>
</dbReference>
<comment type="similarity">
    <text evidence="2">Belongs to the DapA family.</text>
</comment>
<dbReference type="SMART" id="SM01130">
    <property type="entry name" value="DHDPS"/>
    <property type="match status" value="1"/>
</dbReference>
<comment type="caution">
    <text evidence="5">The sequence shown here is derived from an EMBL/GenBank/DDBJ whole genome shotgun (WGS) entry which is preliminary data.</text>
</comment>
<name>A0A0C2W6D0_9BACL</name>
<organism evidence="5 6">
    <name type="scientific">Jeotgalibacillus soli</name>
    <dbReference type="NCBI Taxonomy" id="889306"/>
    <lineage>
        <taxon>Bacteria</taxon>
        <taxon>Bacillati</taxon>
        <taxon>Bacillota</taxon>
        <taxon>Bacilli</taxon>
        <taxon>Bacillales</taxon>
        <taxon>Caryophanaceae</taxon>
        <taxon>Jeotgalibacillus</taxon>
    </lineage>
</organism>
<sequence>MAYENLKGKLETISGICITPFNKDTKEIDWAGVEENIEFLLENGVEVIVPCGNTSEFYSLTIEEAKQEINKVVEIVNGRATVIAGVGYSVETAIDLGTYAREAGADGIMVHMPIHPYITERGASAYFKAVIEGVDLPAIVYFKDPNLSDHVLLELAPLHKLVGVKYAINDLPRFAKLLHDVPKEHHIVWICGTAEKWAPFFYMAGAKGFTSGLVNVHPQKSFEMLTALQNMDDAAVWKVWNEILLFEDLRAKYNSGNNVVVVKEAMNLLGFSAGVTREPVAPLNKEDKQAVAGLIEAWGLRSQLKSV</sequence>
<feature type="active site" description="Schiff-base intermediate with substrate" evidence="3">
    <location>
        <position position="165"/>
    </location>
</feature>
<accession>A0A0C2W6D0</accession>
<proteinExistence type="inferred from homology"/>
<keyword evidence="1 2" id="KW-0456">Lyase</keyword>
<dbReference type="STRING" id="889306.KP78_05010"/>
<evidence type="ECO:0000256" key="4">
    <source>
        <dbReference type="PIRSR" id="PIRSR001365-2"/>
    </source>
</evidence>